<proteinExistence type="predicted"/>
<comment type="caution">
    <text evidence="1">The sequence shown here is derived from an EMBL/GenBank/DDBJ whole genome shotgun (WGS) entry which is preliminary data.</text>
</comment>
<sequence length="57" mass="5982">MASVFQGLWRLPLSLGSRRAPQVVVLRGLSGATSDSVSFVDGAIYGGDWVLAMSVSI</sequence>
<dbReference type="Proteomes" id="UP001174909">
    <property type="component" value="Unassembled WGS sequence"/>
</dbReference>
<dbReference type="AlphaFoldDB" id="A0AA35SMG7"/>
<name>A0AA35SMG7_GEOBA</name>
<gene>
    <name evidence="1" type="ORF">GBAR_LOCUS18200</name>
</gene>
<evidence type="ECO:0000313" key="1">
    <source>
        <dbReference type="EMBL" id="CAI8032149.1"/>
    </source>
</evidence>
<protein>
    <submittedName>
        <fullName evidence="1">Uncharacterized protein</fullName>
    </submittedName>
</protein>
<keyword evidence="2" id="KW-1185">Reference proteome</keyword>
<feature type="non-terminal residue" evidence="1">
    <location>
        <position position="1"/>
    </location>
</feature>
<reference evidence="1" key="1">
    <citation type="submission" date="2023-03" db="EMBL/GenBank/DDBJ databases">
        <authorList>
            <person name="Steffen K."/>
            <person name="Cardenas P."/>
        </authorList>
    </citation>
    <scope>NUCLEOTIDE SEQUENCE</scope>
</reference>
<evidence type="ECO:0000313" key="2">
    <source>
        <dbReference type="Proteomes" id="UP001174909"/>
    </source>
</evidence>
<accession>A0AA35SMG7</accession>
<dbReference type="EMBL" id="CASHTH010002586">
    <property type="protein sequence ID" value="CAI8032149.1"/>
    <property type="molecule type" value="Genomic_DNA"/>
</dbReference>
<organism evidence="1 2">
    <name type="scientific">Geodia barretti</name>
    <name type="common">Barrett's horny sponge</name>
    <dbReference type="NCBI Taxonomy" id="519541"/>
    <lineage>
        <taxon>Eukaryota</taxon>
        <taxon>Metazoa</taxon>
        <taxon>Porifera</taxon>
        <taxon>Demospongiae</taxon>
        <taxon>Heteroscleromorpha</taxon>
        <taxon>Tetractinellida</taxon>
        <taxon>Astrophorina</taxon>
        <taxon>Geodiidae</taxon>
        <taxon>Geodia</taxon>
    </lineage>
</organism>